<evidence type="ECO:0000313" key="3">
    <source>
        <dbReference type="Proteomes" id="UP000070700"/>
    </source>
</evidence>
<keyword evidence="3" id="KW-1185">Reference proteome</keyword>
<dbReference type="Proteomes" id="UP000070700">
    <property type="component" value="Unassembled WGS sequence"/>
</dbReference>
<feature type="compositionally biased region" description="Polar residues" evidence="1">
    <location>
        <begin position="1"/>
        <end position="10"/>
    </location>
</feature>
<feature type="region of interest" description="Disordered" evidence="1">
    <location>
        <begin position="1"/>
        <end position="30"/>
    </location>
</feature>
<evidence type="ECO:0000256" key="1">
    <source>
        <dbReference type="SAM" id="MobiDB-lite"/>
    </source>
</evidence>
<dbReference type="RefSeq" id="XP_018074164.1">
    <property type="nucleotide sequence ID" value="XM_018219540.1"/>
</dbReference>
<dbReference type="AlphaFoldDB" id="A0A194XI56"/>
<dbReference type="OrthoDB" id="194443at2759"/>
<dbReference type="GeneID" id="28829266"/>
<protein>
    <submittedName>
        <fullName evidence="2">Uncharacterized protein</fullName>
    </submittedName>
</protein>
<organism evidence="2 3">
    <name type="scientific">Mollisia scopiformis</name>
    <name type="common">Conifer needle endophyte fungus</name>
    <name type="synonym">Phialocephala scopiformis</name>
    <dbReference type="NCBI Taxonomy" id="149040"/>
    <lineage>
        <taxon>Eukaryota</taxon>
        <taxon>Fungi</taxon>
        <taxon>Dikarya</taxon>
        <taxon>Ascomycota</taxon>
        <taxon>Pezizomycotina</taxon>
        <taxon>Leotiomycetes</taxon>
        <taxon>Helotiales</taxon>
        <taxon>Mollisiaceae</taxon>
        <taxon>Mollisia</taxon>
    </lineage>
</organism>
<gene>
    <name evidence="2" type="ORF">LY89DRAFT_731060</name>
</gene>
<proteinExistence type="predicted"/>
<dbReference type="InParanoid" id="A0A194XI56"/>
<accession>A0A194XI56</accession>
<reference evidence="2 3" key="1">
    <citation type="submission" date="2015-10" db="EMBL/GenBank/DDBJ databases">
        <title>Full genome of DAOMC 229536 Phialocephala scopiformis, a fungal endophyte of spruce producing the potent anti-insectan compound rugulosin.</title>
        <authorList>
            <consortium name="DOE Joint Genome Institute"/>
            <person name="Walker A.K."/>
            <person name="Frasz S.L."/>
            <person name="Seifert K.A."/>
            <person name="Miller J.D."/>
            <person name="Mondo S.J."/>
            <person name="Labutti K."/>
            <person name="Lipzen A."/>
            <person name="Dockter R."/>
            <person name="Kennedy M."/>
            <person name="Grigoriev I.V."/>
            <person name="Spatafora J.W."/>
        </authorList>
    </citation>
    <scope>NUCLEOTIDE SEQUENCE [LARGE SCALE GENOMIC DNA]</scope>
    <source>
        <strain evidence="2 3">CBS 120377</strain>
    </source>
</reference>
<evidence type="ECO:0000313" key="2">
    <source>
        <dbReference type="EMBL" id="KUJ19809.1"/>
    </source>
</evidence>
<dbReference type="EMBL" id="KQ947410">
    <property type="protein sequence ID" value="KUJ19809.1"/>
    <property type="molecule type" value="Genomic_DNA"/>
</dbReference>
<name>A0A194XI56_MOLSC</name>
<sequence length="253" mass="28605">MATPQTSECKGSSEDLSETPASKGRWKSKGPNFSDPAAMVTFIVASQELRNRSLFIKRKSRAAHSVSWSKWFYGEKFEVFYEADIIHDRKNPSSKEETDDDETAKLLAAQDLDLVQLWVVADKLLVPRLQNVVIRSLQDIWGSISIGPSSDWIPYVYEHTGPDSPLRHLVVDTCAYDLHPKRFLNHPESFSHEMLLDLATVFAAAVSEVDSEKGKSKEGGDNSDKIPNEERSSKRPKYACNRAWRSYLVPEDD</sequence>
<dbReference type="KEGG" id="psco:LY89DRAFT_731060"/>
<feature type="compositionally biased region" description="Basic and acidic residues" evidence="1">
    <location>
        <begin position="210"/>
        <end position="233"/>
    </location>
</feature>
<feature type="region of interest" description="Disordered" evidence="1">
    <location>
        <begin position="210"/>
        <end position="237"/>
    </location>
</feature>